<comment type="similarity">
    <text evidence="4 7">Belongs to the NanE family.</text>
</comment>
<gene>
    <name evidence="7 8" type="primary">nanE</name>
    <name evidence="8" type="ORF">GCM10007362_19090</name>
</gene>
<accession>A0ABQ1ZTQ1</accession>
<evidence type="ECO:0000256" key="6">
    <source>
        <dbReference type="ARBA" id="ARBA00023277"/>
    </source>
</evidence>
<organism evidence="8 9">
    <name type="scientific">Saccharibacillus endophyticus</name>
    <dbReference type="NCBI Taxonomy" id="2060666"/>
    <lineage>
        <taxon>Bacteria</taxon>
        <taxon>Bacillati</taxon>
        <taxon>Bacillota</taxon>
        <taxon>Bacilli</taxon>
        <taxon>Bacillales</taxon>
        <taxon>Paenibacillaceae</taxon>
        <taxon>Saccharibacillus</taxon>
    </lineage>
</organism>
<evidence type="ECO:0000313" key="9">
    <source>
        <dbReference type="Proteomes" id="UP000605427"/>
    </source>
</evidence>
<dbReference type="Proteomes" id="UP000605427">
    <property type="component" value="Unassembled WGS sequence"/>
</dbReference>
<comment type="pathway">
    <text evidence="3 7">Amino-sugar metabolism; N-acetylneuraminate degradation; D-fructose 6-phosphate from N-acetylneuraminate: step 3/5.</text>
</comment>
<dbReference type="InterPro" id="IPR011060">
    <property type="entry name" value="RibuloseP-bd_barrel"/>
</dbReference>
<dbReference type="RefSeq" id="WP_172242733.1">
    <property type="nucleotide sequence ID" value="NZ_BMDD01000002.1"/>
</dbReference>
<evidence type="ECO:0000256" key="1">
    <source>
        <dbReference type="ARBA" id="ARBA00000056"/>
    </source>
</evidence>
<keyword evidence="6 7" id="KW-0119">Carbohydrate metabolism</keyword>
<proteinExistence type="inferred from homology"/>
<dbReference type="InterPro" id="IPR007260">
    <property type="entry name" value="NanE"/>
</dbReference>
<dbReference type="Gene3D" id="3.20.20.70">
    <property type="entry name" value="Aldolase class I"/>
    <property type="match status" value="1"/>
</dbReference>
<comment type="caution">
    <text evidence="8">The sequence shown here is derived from an EMBL/GenBank/DDBJ whole genome shotgun (WGS) entry which is preliminary data.</text>
</comment>
<dbReference type="Pfam" id="PF04131">
    <property type="entry name" value="NanE"/>
    <property type="match status" value="1"/>
</dbReference>
<protein>
    <recommendedName>
        <fullName evidence="7">Putative N-acetylmannosamine-6-phosphate 2-epimerase</fullName>
        <ecNumber evidence="7">5.1.3.9</ecNumber>
    </recommendedName>
    <alternativeName>
        <fullName evidence="7">ManNAc-6-P epimerase</fullName>
    </alternativeName>
</protein>
<dbReference type="InterPro" id="IPR013785">
    <property type="entry name" value="Aldolase_TIM"/>
</dbReference>
<dbReference type="PANTHER" id="PTHR36204:SF1">
    <property type="entry name" value="N-ACETYLMANNOSAMINE-6-PHOSPHATE 2-EPIMERASE-RELATED"/>
    <property type="match status" value="1"/>
</dbReference>
<dbReference type="PANTHER" id="PTHR36204">
    <property type="entry name" value="N-ACETYLMANNOSAMINE-6-PHOSPHATE 2-EPIMERASE-RELATED"/>
    <property type="match status" value="1"/>
</dbReference>
<evidence type="ECO:0000313" key="8">
    <source>
        <dbReference type="EMBL" id="GGH76601.1"/>
    </source>
</evidence>
<evidence type="ECO:0000256" key="7">
    <source>
        <dbReference type="HAMAP-Rule" id="MF_01235"/>
    </source>
</evidence>
<evidence type="ECO:0000256" key="5">
    <source>
        <dbReference type="ARBA" id="ARBA00023235"/>
    </source>
</evidence>
<comment type="function">
    <text evidence="2 7">Converts N-acetylmannosamine-6-phosphate (ManNAc-6-P) to N-acetylglucosamine-6-phosphate (GlcNAc-6-P).</text>
</comment>
<dbReference type="CDD" id="cd04729">
    <property type="entry name" value="NanE"/>
    <property type="match status" value="1"/>
</dbReference>
<dbReference type="EMBL" id="BMDD01000002">
    <property type="protein sequence ID" value="GGH76601.1"/>
    <property type="molecule type" value="Genomic_DNA"/>
</dbReference>
<name>A0ABQ1ZTQ1_9BACL</name>
<keyword evidence="9" id="KW-1185">Reference proteome</keyword>
<dbReference type="NCBIfam" id="NF002231">
    <property type="entry name" value="PRK01130.1"/>
    <property type="match status" value="1"/>
</dbReference>
<comment type="catalytic activity">
    <reaction evidence="1 7">
        <text>an N-acyl-D-glucosamine 6-phosphate = an N-acyl-D-mannosamine 6-phosphate</text>
        <dbReference type="Rhea" id="RHEA:23932"/>
        <dbReference type="ChEBI" id="CHEBI:57599"/>
        <dbReference type="ChEBI" id="CHEBI:57666"/>
        <dbReference type="EC" id="5.1.3.9"/>
    </reaction>
</comment>
<evidence type="ECO:0000256" key="3">
    <source>
        <dbReference type="ARBA" id="ARBA00005081"/>
    </source>
</evidence>
<keyword evidence="5 7" id="KW-0413">Isomerase</keyword>
<reference evidence="9" key="1">
    <citation type="journal article" date="2019" name="Int. J. Syst. Evol. Microbiol.">
        <title>The Global Catalogue of Microorganisms (GCM) 10K type strain sequencing project: providing services to taxonomists for standard genome sequencing and annotation.</title>
        <authorList>
            <consortium name="The Broad Institute Genomics Platform"/>
            <consortium name="The Broad Institute Genome Sequencing Center for Infectious Disease"/>
            <person name="Wu L."/>
            <person name="Ma J."/>
        </authorList>
    </citation>
    <scope>NUCLEOTIDE SEQUENCE [LARGE SCALE GENOMIC DNA]</scope>
    <source>
        <strain evidence="9">CCM 8702</strain>
    </source>
</reference>
<dbReference type="SUPFAM" id="SSF51366">
    <property type="entry name" value="Ribulose-phoshate binding barrel"/>
    <property type="match status" value="1"/>
</dbReference>
<dbReference type="HAMAP" id="MF_01235">
    <property type="entry name" value="ManNAc6P_epimer"/>
    <property type="match status" value="1"/>
</dbReference>
<evidence type="ECO:0000256" key="4">
    <source>
        <dbReference type="ARBA" id="ARBA00007439"/>
    </source>
</evidence>
<evidence type="ECO:0000256" key="2">
    <source>
        <dbReference type="ARBA" id="ARBA00002147"/>
    </source>
</evidence>
<dbReference type="EC" id="5.1.3.9" evidence="7"/>
<sequence>MHELLAKLRGGLIVSCQAYPGEAMYGSHHMAAMARAARDGGAVAIRANSPQDTAAIREQSGLPVIGIWKKTFPDSEVYITPSAEDVMALFAAGADIVALDATSRPRPNGGTLKSLLEKVRAFSGEIRRAEFMNDPPQAALPLLMADISTLEEGIAAEALGFDLLSTTLSGYTSYSRQESGPDLELVAKLSERCRLPVIAEGRYDTPELASEALSAGAHAVVVGTAITRPHTLTRIFAQKLSER</sequence>